<dbReference type="Gene3D" id="2.130.10.10">
    <property type="entry name" value="YVTN repeat-like/Quinoprotein amine dehydrogenase"/>
    <property type="match status" value="1"/>
</dbReference>
<dbReference type="Pfam" id="PF00400">
    <property type="entry name" value="WD40"/>
    <property type="match status" value="1"/>
</dbReference>
<sequence>MFGQIIHFVYGFLETINQAGSTYRLVQLTPLSPVLVLSLITPSCDLLPNGATVLQYAPKQQLLISGGRKGFVCVFDIRQRQLLHTFQAHDSAVKALALDTSEDFFVTGSAEGNMKVWKLAGHGLMHSFSTEHAKQSIFRNIGAGVMQVETRPGNRIFTCGADGTLKMRVLPDRYNIPSSIFDIL</sequence>
<reference evidence="2" key="2">
    <citation type="submission" date="2014-03" db="EMBL/GenBank/DDBJ databases">
        <authorList>
            <person name="Genoscope - CEA"/>
        </authorList>
    </citation>
    <scope>NUCLEOTIDE SEQUENCE</scope>
</reference>
<dbReference type="EMBL" id="FR914095">
    <property type="protein sequence ID" value="CDQ92905.1"/>
    <property type="molecule type" value="Genomic_DNA"/>
</dbReference>
<dbReference type="GO" id="GO:0007035">
    <property type="term" value="P:vacuolar acidification"/>
    <property type="evidence" value="ECO:0007669"/>
    <property type="project" value="TreeGrafter"/>
</dbReference>
<dbReference type="Proteomes" id="UP000193380">
    <property type="component" value="Unassembled WGS sequence"/>
</dbReference>
<evidence type="ECO:0000256" key="1">
    <source>
        <dbReference type="PROSITE-ProRule" id="PRU00221"/>
    </source>
</evidence>
<dbReference type="PROSITE" id="PS50294">
    <property type="entry name" value="WD_REPEATS_REGION"/>
    <property type="match status" value="1"/>
</dbReference>
<dbReference type="PaxDb" id="8022-A0A060YV67"/>
<gene>
    <name evidence="2" type="ORF">GSONMT00022974001</name>
</gene>
<dbReference type="SUPFAM" id="SSF50978">
    <property type="entry name" value="WD40 repeat-like"/>
    <property type="match status" value="1"/>
</dbReference>
<dbReference type="PANTHER" id="PTHR13950">
    <property type="entry name" value="RABCONNECTIN-RELATED"/>
    <property type="match status" value="1"/>
</dbReference>
<dbReference type="GO" id="GO:0043291">
    <property type="term" value="C:RAVE complex"/>
    <property type="evidence" value="ECO:0007669"/>
    <property type="project" value="TreeGrafter"/>
</dbReference>
<proteinExistence type="predicted"/>
<feature type="repeat" description="WD" evidence="1">
    <location>
        <begin position="86"/>
        <end position="127"/>
    </location>
</feature>
<dbReference type="PANTHER" id="PTHR13950:SF13">
    <property type="entry name" value="DMX-LIKE PROTEIN 2"/>
    <property type="match status" value="1"/>
</dbReference>
<keyword evidence="1" id="KW-0853">WD repeat</keyword>
<accession>A0A060YV67</accession>
<dbReference type="PROSITE" id="PS50082">
    <property type="entry name" value="WD_REPEATS_2"/>
    <property type="match status" value="1"/>
</dbReference>
<dbReference type="InterPro" id="IPR036322">
    <property type="entry name" value="WD40_repeat_dom_sf"/>
</dbReference>
<evidence type="ECO:0000313" key="2">
    <source>
        <dbReference type="EMBL" id="CDQ92905.1"/>
    </source>
</evidence>
<dbReference type="InterPro" id="IPR015943">
    <property type="entry name" value="WD40/YVTN_repeat-like_dom_sf"/>
</dbReference>
<dbReference type="AlphaFoldDB" id="A0A060YV67"/>
<dbReference type="STRING" id="8022.A0A060YV67"/>
<protein>
    <submittedName>
        <fullName evidence="2">Uncharacterized protein</fullName>
    </submittedName>
</protein>
<name>A0A060YV67_ONCMY</name>
<dbReference type="InterPro" id="IPR052208">
    <property type="entry name" value="DmX-like/RAVE_component"/>
</dbReference>
<dbReference type="InterPro" id="IPR001680">
    <property type="entry name" value="WD40_rpt"/>
</dbReference>
<organism evidence="2 3">
    <name type="scientific">Oncorhynchus mykiss</name>
    <name type="common">Rainbow trout</name>
    <name type="synonym">Salmo gairdneri</name>
    <dbReference type="NCBI Taxonomy" id="8022"/>
    <lineage>
        <taxon>Eukaryota</taxon>
        <taxon>Metazoa</taxon>
        <taxon>Chordata</taxon>
        <taxon>Craniata</taxon>
        <taxon>Vertebrata</taxon>
        <taxon>Euteleostomi</taxon>
        <taxon>Actinopterygii</taxon>
        <taxon>Neopterygii</taxon>
        <taxon>Teleostei</taxon>
        <taxon>Protacanthopterygii</taxon>
        <taxon>Salmoniformes</taxon>
        <taxon>Salmonidae</taxon>
        <taxon>Salmoninae</taxon>
        <taxon>Oncorhynchus</taxon>
    </lineage>
</organism>
<dbReference type="SMART" id="SM00320">
    <property type="entry name" value="WD40"/>
    <property type="match status" value="3"/>
</dbReference>
<evidence type="ECO:0000313" key="3">
    <source>
        <dbReference type="Proteomes" id="UP000193380"/>
    </source>
</evidence>
<reference evidence="2" key="1">
    <citation type="journal article" date="2014" name="Nat. Commun.">
        <title>The rainbow trout genome provides novel insights into evolution after whole-genome duplication in vertebrates.</title>
        <authorList>
            <person name="Berthelot C."/>
            <person name="Brunet F."/>
            <person name="Chalopin D."/>
            <person name="Juanchich A."/>
            <person name="Bernard M."/>
            <person name="Noel B."/>
            <person name="Bento P."/>
            <person name="Da Silva C."/>
            <person name="Labadie K."/>
            <person name="Alberti A."/>
            <person name="Aury J.M."/>
            <person name="Louis A."/>
            <person name="Dehais P."/>
            <person name="Bardou P."/>
            <person name="Montfort J."/>
            <person name="Klopp C."/>
            <person name="Cabau C."/>
            <person name="Gaspin C."/>
            <person name="Thorgaard G.H."/>
            <person name="Boussaha M."/>
            <person name="Quillet E."/>
            <person name="Guyomard R."/>
            <person name="Galiana D."/>
            <person name="Bobe J."/>
            <person name="Volff J.N."/>
            <person name="Genet C."/>
            <person name="Wincker P."/>
            <person name="Jaillon O."/>
            <person name="Roest Crollius H."/>
            <person name="Guiguen Y."/>
        </authorList>
    </citation>
    <scope>NUCLEOTIDE SEQUENCE [LARGE SCALE GENOMIC DNA]</scope>
</reference>